<keyword evidence="5" id="KW-1185">Reference proteome</keyword>
<feature type="domain" description="Formimidoylglutamate deiminase N-terminal" evidence="3">
    <location>
        <begin position="9"/>
        <end position="46"/>
    </location>
</feature>
<feature type="domain" description="Amidohydrolase-related" evidence="2">
    <location>
        <begin position="51"/>
        <end position="415"/>
    </location>
</feature>
<sequence length="438" mass="45960">MSPHVVSFHAESAWLDGAVVRDVRIAVAAGRITALTPGVSAEPGEEVLTGLVFPGFANAHSHAFHRALRGRTHGDGGTFWTWRTAMYELAGRLDPDSYRELATAAFTEMVLAGWTAVGEFHYLHHRPDGTPYEDPNAMALALRDAARAAGIRLVLLDALYLTSAPGDPVLPEQRRFCDGDARAWARRVRQLPADGFFRVGVAAHSVRAVAPADLSVVAETAWDLGAPVHVHLSEQPAENEACRRAYGCTPTELLDRAGALSPALSVVHANHVTDADVALLGARQASVVACPTTEADLGDGVGRARALADAGAVLALGTDQHAVVDPFAETRGLEAAARLGSLRRGVFDPADLVAALTTGGHRSLGLEGGTIAVGQPADLVAVRTGSVRTAGSDPSQLVMTATAQDVTDVVVAGEVRVRRGGHAVVGEDRVADVLRRFA</sequence>
<comment type="caution">
    <text evidence="4">The sequence shown here is derived from an EMBL/GenBank/DDBJ whole genome shotgun (WGS) entry which is preliminary data.</text>
</comment>
<dbReference type="SUPFAM" id="SSF51556">
    <property type="entry name" value="Metallo-dependent hydrolases"/>
    <property type="match status" value="1"/>
</dbReference>
<dbReference type="PANTHER" id="PTHR43794">
    <property type="entry name" value="AMINOHYDROLASE SSNA-RELATED"/>
    <property type="match status" value="1"/>
</dbReference>
<dbReference type="EMBL" id="JBGGTQ010000006">
    <property type="protein sequence ID" value="MEZ0493228.1"/>
    <property type="molecule type" value="Genomic_DNA"/>
</dbReference>
<dbReference type="InterPro" id="IPR006680">
    <property type="entry name" value="Amidohydro-rel"/>
</dbReference>
<evidence type="ECO:0000259" key="2">
    <source>
        <dbReference type="Pfam" id="PF01979"/>
    </source>
</evidence>
<evidence type="ECO:0000256" key="1">
    <source>
        <dbReference type="ARBA" id="ARBA00022801"/>
    </source>
</evidence>
<dbReference type="EC" id="3.5.3.13" evidence="4"/>
<dbReference type="InterPro" id="IPR011059">
    <property type="entry name" value="Metal-dep_hydrolase_composite"/>
</dbReference>
<dbReference type="Gene3D" id="3.20.20.140">
    <property type="entry name" value="Metal-dependent hydrolases"/>
    <property type="match status" value="1"/>
</dbReference>
<evidence type="ECO:0000259" key="3">
    <source>
        <dbReference type="Pfam" id="PF22429"/>
    </source>
</evidence>
<dbReference type="InterPro" id="IPR032466">
    <property type="entry name" value="Metal_Hydrolase"/>
</dbReference>
<organism evidence="4 5">
    <name type="scientific">Kineococcus mangrovi</name>
    <dbReference type="NCBI Taxonomy" id="1660183"/>
    <lineage>
        <taxon>Bacteria</taxon>
        <taxon>Bacillati</taxon>
        <taxon>Actinomycetota</taxon>
        <taxon>Actinomycetes</taxon>
        <taxon>Kineosporiales</taxon>
        <taxon>Kineosporiaceae</taxon>
        <taxon>Kineococcus</taxon>
    </lineage>
</organism>
<dbReference type="RefSeq" id="WP_370719477.1">
    <property type="nucleotide sequence ID" value="NZ_JBGGTQ010000006.1"/>
</dbReference>
<dbReference type="GO" id="GO:0050416">
    <property type="term" value="F:formimidoylglutamate deiminase activity"/>
    <property type="evidence" value="ECO:0007669"/>
    <property type="project" value="UniProtKB-EC"/>
</dbReference>
<reference evidence="4 5" key="1">
    <citation type="submission" date="2024-07" db="EMBL/GenBank/DDBJ databases">
        <authorList>
            <person name="Thanompreechachai J."/>
            <person name="Duangmal K."/>
        </authorList>
    </citation>
    <scope>NUCLEOTIDE SEQUENCE [LARGE SCALE GENOMIC DNA]</scope>
    <source>
        <strain evidence="4 5">TBRC 1896</strain>
    </source>
</reference>
<dbReference type="Pfam" id="PF22429">
    <property type="entry name" value="HutF_N"/>
    <property type="match status" value="1"/>
</dbReference>
<dbReference type="SUPFAM" id="SSF51338">
    <property type="entry name" value="Composite domain of metallo-dependent hydrolases"/>
    <property type="match status" value="1"/>
</dbReference>
<evidence type="ECO:0000313" key="5">
    <source>
        <dbReference type="Proteomes" id="UP001566476"/>
    </source>
</evidence>
<protein>
    <submittedName>
        <fullName evidence="4">Formimidoylglutamate deiminase</fullName>
        <ecNumber evidence="4">3.5.3.13</ecNumber>
    </submittedName>
</protein>
<gene>
    <name evidence="4" type="ORF">AB2L28_13380</name>
</gene>
<accession>A0ABV4I6A8</accession>
<dbReference type="Gene3D" id="2.30.40.10">
    <property type="entry name" value="Urease, subunit C, domain 1"/>
    <property type="match status" value="1"/>
</dbReference>
<dbReference type="NCBIfam" id="NF006681">
    <property type="entry name" value="PRK09229.1-2"/>
    <property type="match status" value="1"/>
</dbReference>
<proteinExistence type="predicted"/>
<name>A0ABV4I6A8_9ACTN</name>
<keyword evidence="1 4" id="KW-0378">Hydrolase</keyword>
<dbReference type="Pfam" id="PF01979">
    <property type="entry name" value="Amidohydro_1"/>
    <property type="match status" value="1"/>
</dbReference>
<evidence type="ECO:0000313" key="4">
    <source>
        <dbReference type="EMBL" id="MEZ0493228.1"/>
    </source>
</evidence>
<dbReference type="InterPro" id="IPR055156">
    <property type="entry name" value="HutF-like_N"/>
</dbReference>
<dbReference type="Proteomes" id="UP001566476">
    <property type="component" value="Unassembled WGS sequence"/>
</dbReference>
<dbReference type="PANTHER" id="PTHR43794:SF11">
    <property type="entry name" value="AMIDOHYDROLASE-RELATED DOMAIN-CONTAINING PROTEIN"/>
    <property type="match status" value="1"/>
</dbReference>
<dbReference type="InterPro" id="IPR050287">
    <property type="entry name" value="MTA/SAH_deaminase"/>
</dbReference>